<evidence type="ECO:0000313" key="1">
    <source>
        <dbReference type="EMBL" id="NKY18875.1"/>
    </source>
</evidence>
<protein>
    <submittedName>
        <fullName evidence="1">Adenylate/guanylate cyclase domain-containing protein</fullName>
    </submittedName>
</protein>
<reference evidence="1 2" key="1">
    <citation type="submission" date="2020-04" db="EMBL/GenBank/DDBJ databases">
        <title>MicrobeNet Type strains.</title>
        <authorList>
            <person name="Nicholson A.C."/>
        </authorList>
    </citation>
    <scope>NUCLEOTIDE SEQUENCE [LARGE SCALE GENOMIC DNA]</scope>
    <source>
        <strain evidence="1 2">DSM 44113</strain>
    </source>
</reference>
<name>A0A846X2X8_9ACTN</name>
<dbReference type="RefSeq" id="WP_168545901.1">
    <property type="nucleotide sequence ID" value="NZ_BAAAKS010000064.1"/>
</dbReference>
<dbReference type="SUPFAM" id="SSF55073">
    <property type="entry name" value="Nucleotide cyclase"/>
    <property type="match status" value="1"/>
</dbReference>
<evidence type="ECO:0000313" key="2">
    <source>
        <dbReference type="Proteomes" id="UP000582646"/>
    </source>
</evidence>
<accession>A0A846X2X8</accession>
<keyword evidence="2" id="KW-1185">Reference proteome</keyword>
<proteinExistence type="predicted"/>
<sequence length="246" mass="26792">MSLLDDIDTQIDKTINTSMSITTRSQNSEDQSVPKPEDLAYNGGKIIRATYLYTDMHDSSKLAADASQESAARVFRGYLNVSTKVIRSHGGHIRSFDGDRVMGVFTGADQQDRAVKSAMMIKWAVANKLTPAIHASIPELQDAGWTLRQSSGIAVGDTLLARAGFRDNNDMISIGAAPNLAAKLSDIRNTGDDAKFETLIGKGAYSGLSDSCKISDGKNMWQGTYSINLGGKSYSYYRTSYHWKVS</sequence>
<gene>
    <name evidence="1" type="ORF">HF999_10895</name>
</gene>
<comment type="caution">
    <text evidence="1">The sequence shown here is derived from an EMBL/GenBank/DDBJ whole genome shotgun (WGS) entry which is preliminary data.</text>
</comment>
<dbReference type="InterPro" id="IPR029787">
    <property type="entry name" value="Nucleotide_cyclase"/>
</dbReference>
<organism evidence="1 2">
    <name type="scientific">Tsukamurella spumae</name>
    <dbReference type="NCBI Taxonomy" id="44753"/>
    <lineage>
        <taxon>Bacteria</taxon>
        <taxon>Bacillati</taxon>
        <taxon>Actinomycetota</taxon>
        <taxon>Actinomycetes</taxon>
        <taxon>Mycobacteriales</taxon>
        <taxon>Tsukamurellaceae</taxon>
        <taxon>Tsukamurella</taxon>
    </lineage>
</organism>
<dbReference type="Gene3D" id="3.30.70.1230">
    <property type="entry name" value="Nucleotide cyclase"/>
    <property type="match status" value="1"/>
</dbReference>
<dbReference type="EMBL" id="JAAXOQ010000012">
    <property type="protein sequence ID" value="NKY18875.1"/>
    <property type="molecule type" value="Genomic_DNA"/>
</dbReference>
<dbReference type="Proteomes" id="UP000582646">
    <property type="component" value="Unassembled WGS sequence"/>
</dbReference>
<dbReference type="AlphaFoldDB" id="A0A846X2X8"/>